<organism evidence="7 8">
    <name type="scientific">Georgenia halotolerans</name>
    <dbReference type="NCBI Taxonomy" id="3028317"/>
    <lineage>
        <taxon>Bacteria</taxon>
        <taxon>Bacillati</taxon>
        <taxon>Actinomycetota</taxon>
        <taxon>Actinomycetes</taxon>
        <taxon>Micrococcales</taxon>
        <taxon>Bogoriellaceae</taxon>
        <taxon>Georgenia</taxon>
    </lineage>
</organism>
<feature type="non-terminal residue" evidence="7">
    <location>
        <position position="906"/>
    </location>
</feature>
<evidence type="ECO:0000256" key="4">
    <source>
        <dbReference type="SAM" id="Coils"/>
    </source>
</evidence>
<protein>
    <recommendedName>
        <fullName evidence="3">Nuclease SbcCD subunit C</fullName>
    </recommendedName>
</protein>
<feature type="coiled-coil region" evidence="4">
    <location>
        <begin position="550"/>
        <end position="584"/>
    </location>
</feature>
<name>A0ABT5U0I6_9MICO</name>
<comment type="caution">
    <text evidence="7">The sequence shown here is derived from an EMBL/GenBank/DDBJ whole genome shotgun (WGS) entry which is preliminary data.</text>
</comment>
<feature type="region of interest" description="Disordered" evidence="5">
    <location>
        <begin position="878"/>
        <end position="906"/>
    </location>
</feature>
<keyword evidence="4" id="KW-0175">Coiled coil</keyword>
<evidence type="ECO:0000256" key="1">
    <source>
        <dbReference type="ARBA" id="ARBA00006930"/>
    </source>
</evidence>
<dbReference type="PANTHER" id="PTHR32114">
    <property type="entry name" value="ABC TRANSPORTER ABCH.3"/>
    <property type="match status" value="1"/>
</dbReference>
<reference evidence="7" key="1">
    <citation type="submission" date="2023-02" db="EMBL/GenBank/DDBJ databases">
        <title>Georgenia sp.10Sc9-8, isolated from a soil sample collected from the Taklamakan desert.</title>
        <authorList>
            <person name="Liu S."/>
        </authorList>
    </citation>
    <scope>NUCLEOTIDE SEQUENCE</scope>
    <source>
        <strain evidence="7">10Sc9-8</strain>
    </source>
</reference>
<evidence type="ECO:0000256" key="3">
    <source>
        <dbReference type="ARBA" id="ARBA00013368"/>
    </source>
</evidence>
<dbReference type="InterPro" id="IPR038729">
    <property type="entry name" value="Rad50/SbcC_AAA"/>
</dbReference>
<dbReference type="Proteomes" id="UP001165561">
    <property type="component" value="Unassembled WGS sequence"/>
</dbReference>
<accession>A0ABT5U0I6</accession>
<gene>
    <name evidence="7" type="ORF">PU560_15415</name>
</gene>
<evidence type="ECO:0000256" key="2">
    <source>
        <dbReference type="ARBA" id="ARBA00011322"/>
    </source>
</evidence>
<comment type="similarity">
    <text evidence="1">Belongs to the SMC family. SbcC subfamily.</text>
</comment>
<dbReference type="EMBL" id="JARACI010001162">
    <property type="protein sequence ID" value="MDD9207844.1"/>
    <property type="molecule type" value="Genomic_DNA"/>
</dbReference>
<feature type="compositionally biased region" description="Basic and acidic residues" evidence="5">
    <location>
        <begin position="895"/>
        <end position="906"/>
    </location>
</feature>
<dbReference type="Pfam" id="PF13476">
    <property type="entry name" value="AAA_23"/>
    <property type="match status" value="1"/>
</dbReference>
<dbReference type="InterPro" id="IPR027417">
    <property type="entry name" value="P-loop_NTPase"/>
</dbReference>
<keyword evidence="8" id="KW-1185">Reference proteome</keyword>
<evidence type="ECO:0000259" key="6">
    <source>
        <dbReference type="Pfam" id="PF13476"/>
    </source>
</evidence>
<sequence length="906" mass="95800">MRVHRLTFQAIGPFPDRHTIDVDRLSAGGLFLLEGPTGAGKSTIIDAVVFALYGQVAGADASEDRLHSDHADPGVEPFVEMVFSTAAGSFRVWRSPKHERPKQRGTGTVTQNSRAKLWQLSSAEDEAGQVLSAHVQEVGGELGRIVALDRAQFTQTVVLPQGQFAAFLRARPEDRRTVLQEVFGTEVYERVQQQLAEMAKEARAGLAGAAGEVGSAAAAFVQAAALPEDDALRAPLCAAATERDTAVLSTLSQEVCARSAAAADAAAAAEQGARAAERAAQGQLDEQRDLAARLSRRATLIAEQGRLDARAAEVRAVSEELAGARRATAVTAALRARQTAVERHDRALARLVEGAGLVPEMGATAPAELGPRELAALGRLVEQCTDERGGLAELLSVEAGLPARAAALVTEQREVDAATDHVEQRRTELAARPARRAELDAEVAAAARQAATLPGLRAAQETAADRLVGAELAVERAAALARAADTVQQAAAAARAAADTEHALRRRWVDGMASELAGGLRADEPCPVCGSAEHPAPATPAPQHVTAEQVEHAALARQRAEEQLAAARTEHARTEEQLTAARAAAHGQDPDQARAAVESCRRAVSETEDAVRRTERLTTELAGFDEETAHLAEAVGTLSRDLATATERLANARRQLTADRERCAQAAGDHATVTDRAAELAAQLTAAKELEHRLDERLAAAGALADAEELLAESLTEAGFADAEAARRAARTPQQVHQLDRVLHQHAADVERVATGLAEEGVAELTGQERADVTAAERAHHHTQQALTEATRRCAAAQSCAQQSADARRDLVGALDRHGTQAAAAAPVLRMAALANATEGSATTLATFVLLQRFEDVVAAANERLSMMSDGRYSLERIDTEGGQRSRKAGLGLQVRDHVTETPRDP</sequence>
<feature type="domain" description="Rad50/SbcC-type AAA" evidence="6">
    <location>
        <begin position="5"/>
        <end position="202"/>
    </location>
</feature>
<dbReference type="SUPFAM" id="SSF52540">
    <property type="entry name" value="P-loop containing nucleoside triphosphate hydrolases"/>
    <property type="match status" value="1"/>
</dbReference>
<evidence type="ECO:0000313" key="8">
    <source>
        <dbReference type="Proteomes" id="UP001165561"/>
    </source>
</evidence>
<feature type="coiled-coil region" evidence="4">
    <location>
        <begin position="635"/>
        <end position="662"/>
    </location>
</feature>
<evidence type="ECO:0000313" key="7">
    <source>
        <dbReference type="EMBL" id="MDD9207844.1"/>
    </source>
</evidence>
<comment type="subunit">
    <text evidence="2">Heterodimer of SbcC and SbcD.</text>
</comment>
<dbReference type="Gene3D" id="3.40.50.300">
    <property type="entry name" value="P-loop containing nucleotide triphosphate hydrolases"/>
    <property type="match status" value="1"/>
</dbReference>
<proteinExistence type="inferred from homology"/>
<dbReference type="PANTHER" id="PTHR32114:SF2">
    <property type="entry name" value="ABC TRANSPORTER ABCH.3"/>
    <property type="match status" value="1"/>
</dbReference>
<evidence type="ECO:0000256" key="5">
    <source>
        <dbReference type="SAM" id="MobiDB-lite"/>
    </source>
</evidence>